<name>A0ABZ0US84_9RICK</name>
<gene>
    <name evidence="2" type="ORF">Fokcrypt_00412</name>
</gene>
<dbReference type="SUPFAM" id="SSF48613">
    <property type="entry name" value="Heme oxygenase-like"/>
    <property type="match status" value="1"/>
</dbReference>
<dbReference type="RefSeq" id="WP_323721870.1">
    <property type="nucleotide sequence ID" value="NZ_CP110343.1"/>
</dbReference>
<evidence type="ECO:0000313" key="2">
    <source>
        <dbReference type="EMBL" id="WPX97889.1"/>
    </source>
</evidence>
<sequence length="218" mass="25459">MKFIEYLNKNLEVWFLLQHPFYQSWNHGKLTTETLVLYAQEYYHHVAAFPRYISQIHTLCNDIQDRQVLLDNLIDEERGENNHPELWLRFLNGLCNSRSISITPQLGTTKELVDGFFELVKADYETGLGALYAYERQTPAVAKSKIEGLKNHYNINDSGTLEFFTVHEKADEWHTEQLTNLICKLDEKSQQRVHEGAIEGAKLLWRFLDGISATYMMN</sequence>
<dbReference type="PANTHER" id="PTHR40279">
    <property type="entry name" value="PQQC-LIKE PROTEIN"/>
    <property type="match status" value="1"/>
</dbReference>
<dbReference type="Proteomes" id="UP001325140">
    <property type="component" value="Chromosome"/>
</dbReference>
<dbReference type="InterPro" id="IPR039068">
    <property type="entry name" value="PqqC-like"/>
</dbReference>
<evidence type="ECO:0000256" key="1">
    <source>
        <dbReference type="ARBA" id="ARBA00023002"/>
    </source>
</evidence>
<dbReference type="SMART" id="SM01236">
    <property type="entry name" value="Haem_oxygenase_2"/>
    <property type="match status" value="1"/>
</dbReference>
<dbReference type="PANTHER" id="PTHR40279:SF3">
    <property type="entry name" value="4-AMINOBENZOATE SYNTHASE"/>
    <property type="match status" value="1"/>
</dbReference>
<evidence type="ECO:0000313" key="3">
    <source>
        <dbReference type="Proteomes" id="UP001325140"/>
    </source>
</evidence>
<organism evidence="2 3">
    <name type="scientific">Candidatus Fokinia crypta</name>
    <dbReference type="NCBI Taxonomy" id="1920990"/>
    <lineage>
        <taxon>Bacteria</taxon>
        <taxon>Pseudomonadati</taxon>
        <taxon>Pseudomonadota</taxon>
        <taxon>Alphaproteobacteria</taxon>
        <taxon>Rickettsiales</taxon>
        <taxon>Candidatus Midichloriaceae</taxon>
        <taxon>Candidatus Fokinia</taxon>
    </lineage>
</organism>
<dbReference type="EMBL" id="CP110343">
    <property type="protein sequence ID" value="WPX97889.1"/>
    <property type="molecule type" value="Genomic_DNA"/>
</dbReference>
<protein>
    <submittedName>
        <fullName evidence="2">Heme oxygenase family protein</fullName>
    </submittedName>
</protein>
<dbReference type="InterPro" id="IPR027572">
    <property type="entry name" value="Fol-rel_CADD"/>
</dbReference>
<keyword evidence="3" id="KW-1185">Reference proteome</keyword>
<dbReference type="InterPro" id="IPR016084">
    <property type="entry name" value="Haem_Oase-like_multi-hlx"/>
</dbReference>
<accession>A0ABZ0US84</accession>
<dbReference type="Gene3D" id="1.20.910.10">
    <property type="entry name" value="Heme oxygenase-like"/>
    <property type="match status" value="1"/>
</dbReference>
<keyword evidence="1" id="KW-0560">Oxidoreductase</keyword>
<dbReference type="NCBIfam" id="TIGR04305">
    <property type="entry name" value="fol_rel_CADD"/>
    <property type="match status" value="1"/>
</dbReference>
<dbReference type="Pfam" id="PF14518">
    <property type="entry name" value="Haem_oxygenas_2"/>
    <property type="match status" value="1"/>
</dbReference>
<reference evidence="2" key="1">
    <citation type="submission" date="2022-10" db="EMBL/GenBank/DDBJ databases">
        <title>Host association and intracellularity evolved multiple times independently in the Rickettsiales.</title>
        <authorList>
            <person name="Castelli M."/>
            <person name="Nardi T."/>
            <person name="Gammuto L."/>
            <person name="Bellinzona G."/>
            <person name="Sabaneyeva E."/>
            <person name="Potekhin A."/>
            <person name="Serra V."/>
            <person name="Petroni G."/>
            <person name="Sassera D."/>
        </authorList>
    </citation>
    <scope>NUCLEOTIDE SEQUENCE [LARGE SCALE GENOMIC DNA]</scope>
    <source>
        <strain evidence="2">US_Bl 11III1</strain>
    </source>
</reference>
<proteinExistence type="predicted"/>